<dbReference type="Gramene" id="TraesCLE_scaffold_005449_01G000100.1">
    <property type="protein sequence ID" value="TraesCLE_scaffold_005449_01G000100.1"/>
    <property type="gene ID" value="TraesCLE_scaffold_005449_01G000100"/>
</dbReference>
<dbReference type="Gramene" id="TraesCS6A03G0481400.1">
    <property type="protein sequence ID" value="TraesCS6A03G0481400.1.CDS1"/>
    <property type="gene ID" value="TraesCS6A03G0481400"/>
</dbReference>
<evidence type="ECO:0000256" key="1">
    <source>
        <dbReference type="SAM" id="MobiDB-lite"/>
    </source>
</evidence>
<dbReference type="Gramene" id="TraesNOR6A03G03345370.1">
    <property type="protein sequence ID" value="TraesNOR6A03G03345370.1.CDS1"/>
    <property type="gene ID" value="TraesNOR6A03G03345370"/>
</dbReference>
<dbReference type="AlphaFoldDB" id="A0A3B6NN55"/>
<feature type="region of interest" description="Disordered" evidence="1">
    <location>
        <begin position="1"/>
        <end position="39"/>
    </location>
</feature>
<dbReference type="Gramene" id="TraesCS6A02G189400.1">
    <property type="protein sequence ID" value="TraesCS6A02G189400.1.cds1"/>
    <property type="gene ID" value="TraesCS6A02G189400"/>
</dbReference>
<protein>
    <submittedName>
        <fullName evidence="2">Uncharacterized protein</fullName>
    </submittedName>
</protein>
<sequence length="80" mass="8712">MAPERLKFITRHPARPSTARICSSPHLPTVEPRAKSTAAMDVPMRELAVDCARRRQPPDPSSPGISGLSVVGSFESLEFI</sequence>
<evidence type="ECO:0000313" key="3">
    <source>
        <dbReference type="Proteomes" id="UP000019116"/>
    </source>
</evidence>
<proteinExistence type="predicted"/>
<dbReference type="Proteomes" id="UP000019116">
    <property type="component" value="Chromosome 6A"/>
</dbReference>
<dbReference type="Gramene" id="TraesCAD_scaffold_000657_01G000100.1">
    <property type="protein sequence ID" value="TraesCAD_scaffold_000657_01G000100.1"/>
    <property type="gene ID" value="TraesCAD_scaffold_000657_01G000100"/>
</dbReference>
<dbReference type="Gramene" id="TraesLAC6A03G03268700.1">
    <property type="protein sequence ID" value="TraesLAC6A03G03268700.1.CDS1"/>
    <property type="gene ID" value="TraesLAC6A03G03268700"/>
</dbReference>
<dbReference type="Gramene" id="TraesPARA_EIv1.0_1935010.1">
    <property type="protein sequence ID" value="TraesPARA_EIv1.0_1935010.1.CDS1"/>
    <property type="gene ID" value="TraesPARA_EIv1.0_1935010"/>
</dbReference>
<reference evidence="2" key="1">
    <citation type="submission" date="2018-08" db="EMBL/GenBank/DDBJ databases">
        <authorList>
            <person name="Rossello M."/>
        </authorList>
    </citation>
    <scope>NUCLEOTIDE SEQUENCE [LARGE SCALE GENOMIC DNA]</scope>
    <source>
        <strain evidence="2">cv. Chinese Spring</strain>
    </source>
</reference>
<name>A0A3B6NN55_WHEAT</name>
<accession>A0A3B6NN55</accession>
<reference evidence="2" key="2">
    <citation type="submission" date="2018-10" db="UniProtKB">
        <authorList>
            <consortium name="EnsemblPlants"/>
        </authorList>
    </citation>
    <scope>IDENTIFICATION</scope>
</reference>
<evidence type="ECO:0000313" key="2">
    <source>
        <dbReference type="EnsemblPlants" id="TraesCS6A02G189400.1.cds1"/>
    </source>
</evidence>
<dbReference type="Gramene" id="TraesSYM6A03G03254680.1">
    <property type="protein sequence ID" value="TraesSYM6A03G03254680.1.CDS1"/>
    <property type="gene ID" value="TraesSYM6A03G03254680"/>
</dbReference>
<organism evidence="2">
    <name type="scientific">Triticum aestivum</name>
    <name type="common">Wheat</name>
    <dbReference type="NCBI Taxonomy" id="4565"/>
    <lineage>
        <taxon>Eukaryota</taxon>
        <taxon>Viridiplantae</taxon>
        <taxon>Streptophyta</taxon>
        <taxon>Embryophyta</taxon>
        <taxon>Tracheophyta</taxon>
        <taxon>Spermatophyta</taxon>
        <taxon>Magnoliopsida</taxon>
        <taxon>Liliopsida</taxon>
        <taxon>Poales</taxon>
        <taxon>Poaceae</taxon>
        <taxon>BOP clade</taxon>
        <taxon>Pooideae</taxon>
        <taxon>Triticodae</taxon>
        <taxon>Triticeae</taxon>
        <taxon>Triticinae</taxon>
        <taxon>Triticum</taxon>
    </lineage>
</organism>
<keyword evidence="3" id="KW-1185">Reference proteome</keyword>
<dbReference type="OMA" id="MDVPMRE"/>
<dbReference type="EnsemblPlants" id="TraesCS6A02G189400.1">
    <property type="protein sequence ID" value="TraesCS6A02G189400.1.cds1"/>
    <property type="gene ID" value="TraesCS6A02G189400"/>
</dbReference>
<dbReference type="Gramene" id="TraesJAG6A03G03307980.1">
    <property type="protein sequence ID" value="TraesJAG6A03G03307980.1.CDS1"/>
    <property type="gene ID" value="TraesJAG6A03G03307980"/>
</dbReference>